<proteinExistence type="predicted"/>
<evidence type="ECO:0000256" key="2">
    <source>
        <dbReference type="SAM" id="Phobius"/>
    </source>
</evidence>
<feature type="region of interest" description="Disordered" evidence="1">
    <location>
        <begin position="48"/>
        <end position="73"/>
    </location>
</feature>
<keyword evidence="2" id="KW-1133">Transmembrane helix</keyword>
<evidence type="ECO:0000313" key="5">
    <source>
        <dbReference type="Proteomes" id="UP000280008"/>
    </source>
</evidence>
<feature type="transmembrane region" description="Helical" evidence="2">
    <location>
        <begin position="81"/>
        <end position="105"/>
    </location>
</feature>
<feature type="signal peptide" evidence="3">
    <location>
        <begin position="1"/>
        <end position="26"/>
    </location>
</feature>
<name>A0A495IEN4_9MICO</name>
<evidence type="ECO:0000313" key="4">
    <source>
        <dbReference type="EMBL" id="RKR73466.1"/>
    </source>
</evidence>
<dbReference type="AlphaFoldDB" id="A0A495IEN4"/>
<dbReference type="RefSeq" id="WP_121368329.1">
    <property type="nucleotide sequence ID" value="NZ_RBKS01000001.1"/>
</dbReference>
<keyword evidence="2" id="KW-0472">Membrane</keyword>
<keyword evidence="2" id="KW-0812">Transmembrane</keyword>
<keyword evidence="5" id="KW-1185">Reference proteome</keyword>
<feature type="compositionally biased region" description="Pro residues" evidence="1">
    <location>
        <begin position="63"/>
        <end position="72"/>
    </location>
</feature>
<evidence type="ECO:0000256" key="3">
    <source>
        <dbReference type="SAM" id="SignalP"/>
    </source>
</evidence>
<sequence length="130" mass="12976">MTTLALAGVLGVAAAMPAACAPGAFAAATEAGTPAAARVGTLAAATEAGTSTPTAVAARANPSPAPNVPPVAPRLAPGEPLWPLVSIGFGAWAVLILVLVAHIVWRRHRDVVDERARGGRPSRGGPRPVR</sequence>
<comment type="caution">
    <text evidence="4">The sequence shown here is derived from an EMBL/GenBank/DDBJ whole genome shotgun (WGS) entry which is preliminary data.</text>
</comment>
<accession>A0A495IEN4</accession>
<organism evidence="4 5">
    <name type="scientific">Frondihabitans australicus</name>
    <dbReference type="NCBI Taxonomy" id="386892"/>
    <lineage>
        <taxon>Bacteria</taxon>
        <taxon>Bacillati</taxon>
        <taxon>Actinomycetota</taxon>
        <taxon>Actinomycetes</taxon>
        <taxon>Micrococcales</taxon>
        <taxon>Microbacteriaceae</taxon>
        <taxon>Frondihabitans</taxon>
    </lineage>
</organism>
<reference evidence="4 5" key="1">
    <citation type="submission" date="2018-10" db="EMBL/GenBank/DDBJ databases">
        <title>Sequencing the genomes of 1000 actinobacteria strains.</title>
        <authorList>
            <person name="Klenk H.-P."/>
        </authorList>
    </citation>
    <scope>NUCLEOTIDE SEQUENCE [LARGE SCALE GENOMIC DNA]</scope>
    <source>
        <strain evidence="4 5">DSM 17894</strain>
    </source>
</reference>
<feature type="chain" id="PRO_5019869066" evidence="3">
    <location>
        <begin position="27"/>
        <end position="130"/>
    </location>
</feature>
<dbReference type="Proteomes" id="UP000280008">
    <property type="component" value="Unassembled WGS sequence"/>
</dbReference>
<gene>
    <name evidence="4" type="ORF">C8E83_0559</name>
</gene>
<keyword evidence="3" id="KW-0732">Signal</keyword>
<evidence type="ECO:0000256" key="1">
    <source>
        <dbReference type="SAM" id="MobiDB-lite"/>
    </source>
</evidence>
<protein>
    <submittedName>
        <fullName evidence="4">Uncharacterized protein</fullName>
    </submittedName>
</protein>
<dbReference type="EMBL" id="RBKS01000001">
    <property type="protein sequence ID" value="RKR73466.1"/>
    <property type="molecule type" value="Genomic_DNA"/>
</dbReference>